<keyword evidence="1" id="KW-0472">Membrane</keyword>
<dbReference type="EMBL" id="RKLT01000054">
    <property type="protein sequence ID" value="MBX0298319.1"/>
    <property type="molecule type" value="Genomic_DNA"/>
</dbReference>
<keyword evidence="1" id="KW-1133">Transmembrane helix</keyword>
<keyword evidence="1" id="KW-0812">Transmembrane</keyword>
<dbReference type="Proteomes" id="UP001430455">
    <property type="component" value="Unassembled WGS sequence"/>
</dbReference>
<sequence length="49" mass="5172">MILVSLFVDGGALVVRFGAVLIGYVVSVLCFGVRVPVLVRLSVTVLLVI</sequence>
<proteinExistence type="predicted"/>
<protein>
    <submittedName>
        <fullName evidence="2">Uncharacterized protein</fullName>
    </submittedName>
</protein>
<feature type="transmembrane region" description="Helical" evidence="1">
    <location>
        <begin position="12"/>
        <end position="33"/>
    </location>
</feature>
<name>A0AAW4PKV3_9EURY</name>
<evidence type="ECO:0000313" key="2">
    <source>
        <dbReference type="EMBL" id="MBX0298319.1"/>
    </source>
</evidence>
<reference evidence="2 3" key="1">
    <citation type="submission" date="2021-06" db="EMBL/GenBank/DDBJ databases">
        <title>Halomicroarcula sp. a new haloarchaeum isolated from saline soil.</title>
        <authorList>
            <person name="Duran-Viseras A."/>
            <person name="Sanchez-Porro C."/>
            <person name="Ventosa A."/>
        </authorList>
    </citation>
    <scope>NUCLEOTIDE SEQUENCE [LARGE SCALE GENOMIC DNA]</scope>
    <source>
        <strain evidence="2 3">F27</strain>
    </source>
</reference>
<evidence type="ECO:0000313" key="3">
    <source>
        <dbReference type="Proteomes" id="UP001430455"/>
    </source>
</evidence>
<dbReference type="AlphaFoldDB" id="A0AAW4PKV3"/>
<organism evidence="2 3">
    <name type="scientific">Haloarcula nitratireducens</name>
    <dbReference type="NCBI Taxonomy" id="2487749"/>
    <lineage>
        <taxon>Archaea</taxon>
        <taxon>Methanobacteriati</taxon>
        <taxon>Methanobacteriota</taxon>
        <taxon>Stenosarchaea group</taxon>
        <taxon>Halobacteria</taxon>
        <taxon>Halobacteriales</taxon>
        <taxon>Haloarculaceae</taxon>
        <taxon>Haloarcula</taxon>
    </lineage>
</organism>
<dbReference type="RefSeq" id="WP_220582895.1">
    <property type="nucleotide sequence ID" value="NZ_RKLT01000054.1"/>
</dbReference>
<gene>
    <name evidence="2" type="ORF">EGH23_26020</name>
</gene>
<evidence type="ECO:0000256" key="1">
    <source>
        <dbReference type="SAM" id="Phobius"/>
    </source>
</evidence>
<comment type="caution">
    <text evidence="2">The sequence shown here is derived from an EMBL/GenBank/DDBJ whole genome shotgun (WGS) entry which is preliminary data.</text>
</comment>
<keyword evidence="3" id="KW-1185">Reference proteome</keyword>
<accession>A0AAW4PKV3</accession>